<keyword evidence="2" id="KW-0378">Hydrolase</keyword>
<proteinExistence type="predicted"/>
<feature type="chain" id="PRO_5045710364" evidence="1">
    <location>
        <begin position="25"/>
        <end position="318"/>
    </location>
</feature>
<organism evidence="2 3">
    <name type="scientific">Nocardioides fonticola</name>
    <dbReference type="NCBI Taxonomy" id="450363"/>
    <lineage>
        <taxon>Bacteria</taxon>
        <taxon>Bacillati</taxon>
        <taxon>Actinomycetota</taxon>
        <taxon>Actinomycetes</taxon>
        <taxon>Propionibacteriales</taxon>
        <taxon>Nocardioidaceae</taxon>
        <taxon>Nocardioides</taxon>
    </lineage>
</organism>
<protein>
    <submittedName>
        <fullName evidence="2">Alpha/beta fold hydrolase</fullName>
    </submittedName>
</protein>
<sequence>MRALRVLFALVITASLAVSLRVPAEADVVAPTPSWLSCPDAATLSAARGVVLLVPGTGSRPAESFGWGYQRALTADGFATCTVALPQDGLGSFTDAAVRVRSAIEMTAVLAGRSISVVGHSQGGALPVWDVKFWPQIAPLVDDIVSLSGPFGGTRLGNELCLLRRCSGLAWQLRVGSRTVKALRTAPLPTGDDAPAITSLAAPYDEIVRPQPAASQLDGATNIVLTKVCPLDPSEHGLILGDPVGYALTLDALTHDGPADPTRLPAGTCQQAFIPHGDPLGTLAFVRSIARFATGLANPLRWVSREPALPAYAEPYAG</sequence>
<dbReference type="Proteomes" id="UP001501495">
    <property type="component" value="Unassembled WGS sequence"/>
</dbReference>
<keyword evidence="3" id="KW-1185">Reference proteome</keyword>
<dbReference type="SUPFAM" id="SSF53474">
    <property type="entry name" value="alpha/beta-Hydrolases"/>
    <property type="match status" value="1"/>
</dbReference>
<reference evidence="3" key="1">
    <citation type="journal article" date="2019" name="Int. J. Syst. Evol. Microbiol.">
        <title>The Global Catalogue of Microorganisms (GCM) 10K type strain sequencing project: providing services to taxonomists for standard genome sequencing and annotation.</title>
        <authorList>
            <consortium name="The Broad Institute Genomics Platform"/>
            <consortium name="The Broad Institute Genome Sequencing Center for Infectious Disease"/>
            <person name="Wu L."/>
            <person name="Ma J."/>
        </authorList>
    </citation>
    <scope>NUCLEOTIDE SEQUENCE [LARGE SCALE GENOMIC DNA]</scope>
    <source>
        <strain evidence="3">JCM 16703</strain>
    </source>
</reference>
<evidence type="ECO:0000256" key="1">
    <source>
        <dbReference type="SAM" id="SignalP"/>
    </source>
</evidence>
<keyword evidence="1" id="KW-0732">Signal</keyword>
<dbReference type="InterPro" id="IPR053228">
    <property type="entry name" value="Stereospecific_Lipase"/>
</dbReference>
<evidence type="ECO:0000313" key="3">
    <source>
        <dbReference type="Proteomes" id="UP001501495"/>
    </source>
</evidence>
<dbReference type="Gene3D" id="3.40.50.1820">
    <property type="entry name" value="alpha/beta hydrolase"/>
    <property type="match status" value="1"/>
</dbReference>
<dbReference type="GO" id="GO:0016787">
    <property type="term" value="F:hydrolase activity"/>
    <property type="evidence" value="ECO:0007669"/>
    <property type="project" value="UniProtKB-KW"/>
</dbReference>
<gene>
    <name evidence="2" type="ORF">GCM10022215_14220</name>
</gene>
<name>A0ABP7XG21_9ACTN</name>
<dbReference type="EMBL" id="BAAAZH010000011">
    <property type="protein sequence ID" value="GAA4115394.1"/>
    <property type="molecule type" value="Genomic_DNA"/>
</dbReference>
<dbReference type="RefSeq" id="WP_344732602.1">
    <property type="nucleotide sequence ID" value="NZ_BAAAZH010000011.1"/>
</dbReference>
<dbReference type="PANTHER" id="PTHR37574:SF1">
    <property type="entry name" value="LIPASE B"/>
    <property type="match status" value="1"/>
</dbReference>
<comment type="caution">
    <text evidence="2">The sequence shown here is derived from an EMBL/GenBank/DDBJ whole genome shotgun (WGS) entry which is preliminary data.</text>
</comment>
<dbReference type="InterPro" id="IPR029058">
    <property type="entry name" value="AB_hydrolase_fold"/>
</dbReference>
<accession>A0ABP7XG21</accession>
<feature type="signal peptide" evidence="1">
    <location>
        <begin position="1"/>
        <end position="24"/>
    </location>
</feature>
<evidence type="ECO:0000313" key="2">
    <source>
        <dbReference type="EMBL" id="GAA4115394.1"/>
    </source>
</evidence>
<dbReference type="PANTHER" id="PTHR37574">
    <property type="entry name" value="LIPASE B"/>
    <property type="match status" value="1"/>
</dbReference>